<protein>
    <submittedName>
        <fullName evidence="1">Uncharacterized protein</fullName>
    </submittedName>
</protein>
<feature type="non-terminal residue" evidence="1">
    <location>
        <position position="37"/>
    </location>
</feature>
<organism evidence="1">
    <name type="scientific">marine metagenome</name>
    <dbReference type="NCBI Taxonomy" id="408172"/>
    <lineage>
        <taxon>unclassified sequences</taxon>
        <taxon>metagenomes</taxon>
        <taxon>ecological metagenomes</taxon>
    </lineage>
</organism>
<sequence>VTAQLLASRLGDGDRQVEICSRAKIPPSAHDFLRARG</sequence>
<gene>
    <name evidence="1" type="ORF">METZ01_LOCUS327808</name>
</gene>
<accession>A0A382PNL9</accession>
<proteinExistence type="predicted"/>
<dbReference type="AlphaFoldDB" id="A0A382PNL9"/>
<name>A0A382PNL9_9ZZZZ</name>
<evidence type="ECO:0000313" key="1">
    <source>
        <dbReference type="EMBL" id="SVC74954.1"/>
    </source>
</evidence>
<reference evidence="1" key="1">
    <citation type="submission" date="2018-05" db="EMBL/GenBank/DDBJ databases">
        <authorList>
            <person name="Lanie J.A."/>
            <person name="Ng W.-L."/>
            <person name="Kazmierczak K.M."/>
            <person name="Andrzejewski T.M."/>
            <person name="Davidsen T.M."/>
            <person name="Wayne K.J."/>
            <person name="Tettelin H."/>
            <person name="Glass J.I."/>
            <person name="Rusch D."/>
            <person name="Podicherti R."/>
            <person name="Tsui H.-C.T."/>
            <person name="Winkler M.E."/>
        </authorList>
    </citation>
    <scope>NUCLEOTIDE SEQUENCE</scope>
</reference>
<feature type="non-terminal residue" evidence="1">
    <location>
        <position position="1"/>
    </location>
</feature>
<dbReference type="EMBL" id="UINC01108678">
    <property type="protein sequence ID" value="SVC74954.1"/>
    <property type="molecule type" value="Genomic_DNA"/>
</dbReference>